<evidence type="ECO:0000259" key="13">
    <source>
        <dbReference type="PROSITE" id="PS50109"/>
    </source>
</evidence>
<comment type="caution">
    <text evidence="15">The sequence shown here is derived from an EMBL/GenBank/DDBJ whole genome shotgun (WGS) entry which is preliminary data.</text>
</comment>
<dbReference type="CDD" id="cd00082">
    <property type="entry name" value="HisKA"/>
    <property type="match status" value="1"/>
</dbReference>
<sequence length="534" mass="57884">MRWLRLGASRALRLWRRSLQVRITTTTLLICGIIVLVLGFVLIKQITNGLLDSKIRSASEEVVSGQQYTLQQLQTLGGPNDPAVQNAVSQIDNALSSSARNAGADAGEYGVLLKPADPQLLAAWSRQLDTSRANVPAELADKVTNSDALAYQYTRLASKIDASTSPYLVMGAPVVTDSGTFALYYFFPLSELQTTITLVQNAVLATGGLLVLLVVGLAALVTRQVVQPVRVAARTAERLSAGLLAERMQVDGEDDLARLATSFNQMAGNLQRQILALEDLSRLQRQFTSDVSHELRTPLTTIRMAAEVLHSVRSDFDEQTRRSAELLYNEVERFELLLTDLLEISRYDAGFAVLESEPHDLRQLVNRAVGAIAPLAARAGSMVRIDQPRSPVVAEVDARRVERILRNLLGNAVEHGEGRPVEIGMAANADTAAVTVRDYGVGIAPKDAETVFDRFWRADPSRARQTGGTGLGLSIAREDAHLHGGWLQAYGETGVGAVFRLTLPLRAGDEISESPLPLEFGPPSSHPSAEVSRG</sequence>
<evidence type="ECO:0000256" key="3">
    <source>
        <dbReference type="ARBA" id="ARBA00012438"/>
    </source>
</evidence>
<dbReference type="PANTHER" id="PTHR43711">
    <property type="entry name" value="TWO-COMPONENT HISTIDINE KINASE"/>
    <property type="match status" value="1"/>
</dbReference>
<dbReference type="PANTHER" id="PTHR43711:SF1">
    <property type="entry name" value="HISTIDINE KINASE 1"/>
    <property type="match status" value="1"/>
</dbReference>
<dbReference type="InterPro" id="IPR047669">
    <property type="entry name" value="MtrAB_MtrB"/>
</dbReference>
<dbReference type="PRINTS" id="PR00344">
    <property type="entry name" value="BCTRLSENSOR"/>
</dbReference>
<dbReference type="PROSITE" id="PS50109">
    <property type="entry name" value="HIS_KIN"/>
    <property type="match status" value="1"/>
</dbReference>
<evidence type="ECO:0000256" key="7">
    <source>
        <dbReference type="ARBA" id="ARBA00022777"/>
    </source>
</evidence>
<evidence type="ECO:0000256" key="4">
    <source>
        <dbReference type="ARBA" id="ARBA00022553"/>
    </source>
</evidence>
<evidence type="ECO:0000256" key="12">
    <source>
        <dbReference type="SAM" id="Phobius"/>
    </source>
</evidence>
<dbReference type="SUPFAM" id="SSF47384">
    <property type="entry name" value="Homodimeric domain of signal transducing histidine kinase"/>
    <property type="match status" value="1"/>
</dbReference>
<dbReference type="Gene3D" id="6.10.340.10">
    <property type="match status" value="1"/>
</dbReference>
<keyword evidence="9" id="KW-0902">Two-component regulatory system</keyword>
<proteinExistence type="predicted"/>
<keyword evidence="6 12" id="KW-0812">Transmembrane</keyword>
<dbReference type="SMART" id="SM00387">
    <property type="entry name" value="HATPase_c"/>
    <property type="match status" value="1"/>
</dbReference>
<evidence type="ECO:0000256" key="2">
    <source>
        <dbReference type="ARBA" id="ARBA00004236"/>
    </source>
</evidence>
<feature type="domain" description="HAMP" evidence="14">
    <location>
        <begin position="223"/>
        <end position="275"/>
    </location>
</feature>
<keyword evidence="16" id="KW-1185">Reference proteome</keyword>
<dbReference type="Pfam" id="PF02518">
    <property type="entry name" value="HATPase_c"/>
    <property type="match status" value="1"/>
</dbReference>
<evidence type="ECO:0000313" key="16">
    <source>
        <dbReference type="Proteomes" id="UP001500618"/>
    </source>
</evidence>
<evidence type="ECO:0000256" key="9">
    <source>
        <dbReference type="ARBA" id="ARBA00023012"/>
    </source>
</evidence>
<dbReference type="Pfam" id="PF00512">
    <property type="entry name" value="HisKA"/>
    <property type="match status" value="1"/>
</dbReference>
<keyword evidence="7 15" id="KW-0418">Kinase</keyword>
<evidence type="ECO:0000256" key="6">
    <source>
        <dbReference type="ARBA" id="ARBA00022692"/>
    </source>
</evidence>
<dbReference type="Pfam" id="PF00672">
    <property type="entry name" value="HAMP"/>
    <property type="match status" value="1"/>
</dbReference>
<dbReference type="InterPro" id="IPR003660">
    <property type="entry name" value="HAMP_dom"/>
</dbReference>
<feature type="transmembrane region" description="Helical" evidence="12">
    <location>
        <begin position="21"/>
        <end position="43"/>
    </location>
</feature>
<dbReference type="SUPFAM" id="SSF55874">
    <property type="entry name" value="ATPase domain of HSP90 chaperone/DNA topoisomerase II/histidine kinase"/>
    <property type="match status" value="1"/>
</dbReference>
<dbReference type="InterPro" id="IPR036097">
    <property type="entry name" value="HisK_dim/P_sf"/>
</dbReference>
<dbReference type="EC" id="2.7.13.3" evidence="3"/>
<dbReference type="InterPro" id="IPR004358">
    <property type="entry name" value="Sig_transdc_His_kin-like_C"/>
</dbReference>
<evidence type="ECO:0000256" key="5">
    <source>
        <dbReference type="ARBA" id="ARBA00022679"/>
    </source>
</evidence>
<dbReference type="SMART" id="SM00304">
    <property type="entry name" value="HAMP"/>
    <property type="match status" value="1"/>
</dbReference>
<dbReference type="InterPro" id="IPR050736">
    <property type="entry name" value="Sensor_HK_Regulatory"/>
</dbReference>
<accession>A0ABN2GEX8</accession>
<comment type="subcellular location">
    <subcellularLocation>
        <location evidence="2">Cell membrane</location>
    </subcellularLocation>
</comment>
<dbReference type="Gene3D" id="3.30.565.10">
    <property type="entry name" value="Histidine kinase-like ATPase, C-terminal domain"/>
    <property type="match status" value="1"/>
</dbReference>
<dbReference type="EMBL" id="BAAANY010000007">
    <property type="protein sequence ID" value="GAA1670148.1"/>
    <property type="molecule type" value="Genomic_DNA"/>
</dbReference>
<comment type="catalytic activity">
    <reaction evidence="1">
        <text>ATP + protein L-histidine = ADP + protein N-phospho-L-histidine.</text>
        <dbReference type="EC" id="2.7.13.3"/>
    </reaction>
</comment>
<feature type="domain" description="Histidine kinase" evidence="13">
    <location>
        <begin position="290"/>
        <end position="507"/>
    </location>
</feature>
<reference evidence="15 16" key="1">
    <citation type="journal article" date="2019" name="Int. J. Syst. Evol. Microbiol.">
        <title>The Global Catalogue of Microorganisms (GCM) 10K type strain sequencing project: providing services to taxonomists for standard genome sequencing and annotation.</title>
        <authorList>
            <consortium name="The Broad Institute Genomics Platform"/>
            <consortium name="The Broad Institute Genome Sequencing Center for Infectious Disease"/>
            <person name="Wu L."/>
            <person name="Ma J."/>
        </authorList>
    </citation>
    <scope>NUCLEOTIDE SEQUENCE [LARGE SCALE GENOMIC DNA]</scope>
    <source>
        <strain evidence="15 16">JCM 14718</strain>
    </source>
</reference>
<dbReference type="Proteomes" id="UP001500618">
    <property type="component" value="Unassembled WGS sequence"/>
</dbReference>
<keyword evidence="4" id="KW-0597">Phosphoprotein</keyword>
<keyword evidence="8 12" id="KW-1133">Transmembrane helix</keyword>
<evidence type="ECO:0000313" key="15">
    <source>
        <dbReference type="EMBL" id="GAA1670148.1"/>
    </source>
</evidence>
<dbReference type="InterPro" id="IPR003661">
    <property type="entry name" value="HisK_dim/P_dom"/>
</dbReference>
<dbReference type="CDD" id="cd06225">
    <property type="entry name" value="HAMP"/>
    <property type="match status" value="1"/>
</dbReference>
<dbReference type="NCBIfam" id="NF040691">
    <property type="entry name" value="MtrAB_MtrB"/>
    <property type="match status" value="1"/>
</dbReference>
<feature type="transmembrane region" description="Helical" evidence="12">
    <location>
        <begin position="167"/>
        <end position="187"/>
    </location>
</feature>
<dbReference type="CDD" id="cd00075">
    <property type="entry name" value="HATPase"/>
    <property type="match status" value="1"/>
</dbReference>
<evidence type="ECO:0000256" key="8">
    <source>
        <dbReference type="ARBA" id="ARBA00022989"/>
    </source>
</evidence>
<dbReference type="PROSITE" id="PS50885">
    <property type="entry name" value="HAMP"/>
    <property type="match status" value="1"/>
</dbReference>
<dbReference type="SMART" id="SM00388">
    <property type="entry name" value="HisKA"/>
    <property type="match status" value="1"/>
</dbReference>
<evidence type="ECO:0000256" key="11">
    <source>
        <dbReference type="SAM" id="MobiDB-lite"/>
    </source>
</evidence>
<dbReference type="InterPro" id="IPR005467">
    <property type="entry name" value="His_kinase_dom"/>
</dbReference>
<keyword evidence="5" id="KW-0808">Transferase</keyword>
<dbReference type="GO" id="GO:0016301">
    <property type="term" value="F:kinase activity"/>
    <property type="evidence" value="ECO:0007669"/>
    <property type="project" value="UniProtKB-KW"/>
</dbReference>
<feature type="region of interest" description="Disordered" evidence="11">
    <location>
        <begin position="513"/>
        <end position="534"/>
    </location>
</feature>
<keyword evidence="12" id="KW-0472">Membrane</keyword>
<dbReference type="InterPro" id="IPR003594">
    <property type="entry name" value="HATPase_dom"/>
</dbReference>
<protein>
    <recommendedName>
        <fullName evidence="10">Sensor histidine kinase MtrB</fullName>
        <ecNumber evidence="3">2.7.13.3</ecNumber>
    </recommendedName>
</protein>
<dbReference type="SUPFAM" id="SSF158472">
    <property type="entry name" value="HAMP domain-like"/>
    <property type="match status" value="1"/>
</dbReference>
<gene>
    <name evidence="15" type="primary">mtrB</name>
    <name evidence="15" type="ORF">GCM10009765_19520</name>
</gene>
<name>A0ABN2GEX8_9ACTN</name>
<feature type="transmembrane region" description="Helical" evidence="12">
    <location>
        <begin position="199"/>
        <end position="221"/>
    </location>
</feature>
<dbReference type="Gene3D" id="1.10.287.130">
    <property type="match status" value="1"/>
</dbReference>
<evidence type="ECO:0000256" key="1">
    <source>
        <dbReference type="ARBA" id="ARBA00000085"/>
    </source>
</evidence>
<evidence type="ECO:0000259" key="14">
    <source>
        <dbReference type="PROSITE" id="PS50885"/>
    </source>
</evidence>
<evidence type="ECO:0000256" key="10">
    <source>
        <dbReference type="ARBA" id="ARBA00035305"/>
    </source>
</evidence>
<dbReference type="InterPro" id="IPR036890">
    <property type="entry name" value="HATPase_C_sf"/>
</dbReference>
<organism evidence="15 16">
    <name type="scientific">Fodinicola feengrottensis</name>
    <dbReference type="NCBI Taxonomy" id="435914"/>
    <lineage>
        <taxon>Bacteria</taxon>
        <taxon>Bacillati</taxon>
        <taxon>Actinomycetota</taxon>
        <taxon>Actinomycetes</taxon>
        <taxon>Mycobacteriales</taxon>
        <taxon>Fodinicola</taxon>
    </lineage>
</organism>